<dbReference type="InterPro" id="IPR052157">
    <property type="entry name" value="BCAA_transport_permease"/>
</dbReference>
<protein>
    <submittedName>
        <fullName evidence="10">Branched-chain amino acid ABC transporter permease/ATP-binding protein</fullName>
    </submittedName>
</protein>
<feature type="non-terminal residue" evidence="10">
    <location>
        <position position="97"/>
    </location>
</feature>
<evidence type="ECO:0000256" key="3">
    <source>
        <dbReference type="ARBA" id="ARBA00022475"/>
    </source>
</evidence>
<comment type="subcellular location">
    <subcellularLocation>
        <location evidence="1">Cell membrane</location>
        <topology evidence="1">Multi-pass membrane protein</topology>
    </subcellularLocation>
</comment>
<dbReference type="PANTHER" id="PTHR11795">
    <property type="entry name" value="BRANCHED-CHAIN AMINO ACID TRANSPORT SYSTEM PERMEASE PROTEIN LIVH"/>
    <property type="match status" value="1"/>
</dbReference>
<dbReference type="Pfam" id="PF02653">
    <property type="entry name" value="BPD_transp_2"/>
    <property type="match status" value="1"/>
</dbReference>
<feature type="transmembrane region" description="Helical" evidence="9">
    <location>
        <begin position="34"/>
        <end position="53"/>
    </location>
</feature>
<evidence type="ECO:0000313" key="10">
    <source>
        <dbReference type="EMBL" id="MFD0854558.1"/>
    </source>
</evidence>
<evidence type="ECO:0000256" key="4">
    <source>
        <dbReference type="ARBA" id="ARBA00022692"/>
    </source>
</evidence>
<proteinExistence type="inferred from homology"/>
<dbReference type="InterPro" id="IPR001851">
    <property type="entry name" value="ABC_transp_permease"/>
</dbReference>
<keyword evidence="4 9" id="KW-0812">Transmembrane</keyword>
<comment type="caution">
    <text evidence="10">The sequence shown here is derived from an EMBL/GenBank/DDBJ whole genome shotgun (WGS) entry which is preliminary data.</text>
</comment>
<comment type="similarity">
    <text evidence="8">Belongs to the binding-protein-dependent transport system permease family. LivHM subfamily.</text>
</comment>
<evidence type="ECO:0000256" key="5">
    <source>
        <dbReference type="ARBA" id="ARBA00022970"/>
    </source>
</evidence>
<evidence type="ECO:0000313" key="11">
    <source>
        <dbReference type="Proteomes" id="UP001597083"/>
    </source>
</evidence>
<keyword evidence="3" id="KW-1003">Cell membrane</keyword>
<gene>
    <name evidence="10" type="ORF">ACFQ07_20140</name>
</gene>
<organism evidence="10 11">
    <name type="scientific">Actinomadura adrarensis</name>
    <dbReference type="NCBI Taxonomy" id="1819600"/>
    <lineage>
        <taxon>Bacteria</taxon>
        <taxon>Bacillati</taxon>
        <taxon>Actinomycetota</taxon>
        <taxon>Actinomycetes</taxon>
        <taxon>Streptosporangiales</taxon>
        <taxon>Thermomonosporaceae</taxon>
        <taxon>Actinomadura</taxon>
    </lineage>
</organism>
<keyword evidence="6 9" id="KW-1133">Transmembrane helix</keyword>
<accession>A0ABW3CJI0</accession>
<name>A0ABW3CJI0_9ACTN</name>
<dbReference type="EMBL" id="JBHTIR010003023">
    <property type="protein sequence ID" value="MFD0854558.1"/>
    <property type="molecule type" value="Genomic_DNA"/>
</dbReference>
<reference evidence="11" key="1">
    <citation type="journal article" date="2019" name="Int. J. Syst. Evol. Microbiol.">
        <title>The Global Catalogue of Microorganisms (GCM) 10K type strain sequencing project: providing services to taxonomists for standard genome sequencing and annotation.</title>
        <authorList>
            <consortium name="The Broad Institute Genomics Platform"/>
            <consortium name="The Broad Institute Genome Sequencing Center for Infectious Disease"/>
            <person name="Wu L."/>
            <person name="Ma J."/>
        </authorList>
    </citation>
    <scope>NUCLEOTIDE SEQUENCE [LARGE SCALE GENOMIC DNA]</scope>
    <source>
        <strain evidence="11">JCM 31696</strain>
    </source>
</reference>
<evidence type="ECO:0000256" key="2">
    <source>
        <dbReference type="ARBA" id="ARBA00022448"/>
    </source>
</evidence>
<evidence type="ECO:0000256" key="7">
    <source>
        <dbReference type="ARBA" id="ARBA00023136"/>
    </source>
</evidence>
<keyword evidence="7 9" id="KW-0472">Membrane</keyword>
<keyword evidence="11" id="KW-1185">Reference proteome</keyword>
<evidence type="ECO:0000256" key="1">
    <source>
        <dbReference type="ARBA" id="ARBA00004651"/>
    </source>
</evidence>
<sequence length="97" mass="10127">MTELVGYLLSGLVTGAIFALLASGLTLSYSATGVFNFAHGAIGFLVALVFFELTTGLHWPVWPAAILSVGVLAPLLGYALHKMMFRGLATAGETAQI</sequence>
<dbReference type="PANTHER" id="PTHR11795:SF450">
    <property type="entry name" value="ABC TRANSPORTER PERMEASE PROTEIN"/>
    <property type="match status" value="1"/>
</dbReference>
<keyword evidence="2" id="KW-0813">Transport</keyword>
<evidence type="ECO:0000256" key="6">
    <source>
        <dbReference type="ARBA" id="ARBA00022989"/>
    </source>
</evidence>
<evidence type="ECO:0000256" key="9">
    <source>
        <dbReference type="SAM" id="Phobius"/>
    </source>
</evidence>
<feature type="transmembrane region" description="Helical" evidence="9">
    <location>
        <begin position="59"/>
        <end position="80"/>
    </location>
</feature>
<evidence type="ECO:0000256" key="8">
    <source>
        <dbReference type="ARBA" id="ARBA00037998"/>
    </source>
</evidence>
<dbReference type="Proteomes" id="UP001597083">
    <property type="component" value="Unassembled WGS sequence"/>
</dbReference>
<keyword evidence="5" id="KW-0029">Amino-acid transport</keyword>
<feature type="transmembrane region" description="Helical" evidence="9">
    <location>
        <begin position="6"/>
        <end position="27"/>
    </location>
</feature>